<organism evidence="2 3">
    <name type="scientific">Sciurus carolinensis</name>
    <name type="common">Eastern gray squirrel</name>
    <dbReference type="NCBI Taxonomy" id="30640"/>
    <lineage>
        <taxon>Eukaryota</taxon>
        <taxon>Metazoa</taxon>
        <taxon>Chordata</taxon>
        <taxon>Craniata</taxon>
        <taxon>Vertebrata</taxon>
        <taxon>Euteleostomi</taxon>
        <taxon>Mammalia</taxon>
        <taxon>Eutheria</taxon>
        <taxon>Euarchontoglires</taxon>
        <taxon>Glires</taxon>
        <taxon>Rodentia</taxon>
        <taxon>Sciuromorpha</taxon>
        <taxon>Sciuridae</taxon>
        <taxon>Sciurinae</taxon>
        <taxon>Sciurini</taxon>
        <taxon>Sciurus</taxon>
    </lineage>
</organism>
<dbReference type="AlphaFoldDB" id="A0AA41NIS4"/>
<sequence length="86" mass="9381">MKMRDSWLPEEVNGDNKAVLFCLSEDRKNSILEEGRETPVVDAGQTLDGATFVKTLPDKDCRCVLNDGPTSQGEQRGGPAVYLLGP</sequence>
<reference evidence="2" key="1">
    <citation type="submission" date="2020-03" db="EMBL/GenBank/DDBJ databases">
        <title>Studies in the Genomics of Life Span.</title>
        <authorList>
            <person name="Glass D."/>
        </authorList>
    </citation>
    <scope>NUCLEOTIDE SEQUENCE</scope>
    <source>
        <strain evidence="2">SUZIE</strain>
        <tissue evidence="2">Muscle</tissue>
    </source>
</reference>
<keyword evidence="3" id="KW-1185">Reference proteome</keyword>
<dbReference type="InterPro" id="IPR029006">
    <property type="entry name" value="ADF-H/Gelsolin-like_dom_sf"/>
</dbReference>
<gene>
    <name evidence="2" type="ORF">SUZIE_210510</name>
</gene>
<evidence type="ECO:0000313" key="3">
    <source>
        <dbReference type="Proteomes" id="UP001166674"/>
    </source>
</evidence>
<dbReference type="SUPFAM" id="SSF55753">
    <property type="entry name" value="Actin depolymerizing proteins"/>
    <property type="match status" value="1"/>
</dbReference>
<dbReference type="Gene3D" id="3.40.20.10">
    <property type="entry name" value="Severin"/>
    <property type="match status" value="1"/>
</dbReference>
<protein>
    <submittedName>
        <fullName evidence="2">Cofilin-1</fullName>
    </submittedName>
</protein>
<name>A0AA41NIS4_SCICA</name>
<proteinExistence type="predicted"/>
<dbReference type="Proteomes" id="UP001166674">
    <property type="component" value="Unassembled WGS sequence"/>
</dbReference>
<feature type="region of interest" description="Disordered" evidence="1">
    <location>
        <begin position="67"/>
        <end position="86"/>
    </location>
</feature>
<evidence type="ECO:0000256" key="1">
    <source>
        <dbReference type="SAM" id="MobiDB-lite"/>
    </source>
</evidence>
<dbReference type="EMBL" id="JAATJV010444300">
    <property type="protein sequence ID" value="MBZ3890948.1"/>
    <property type="molecule type" value="Genomic_DNA"/>
</dbReference>
<evidence type="ECO:0000313" key="2">
    <source>
        <dbReference type="EMBL" id="MBZ3890948.1"/>
    </source>
</evidence>
<accession>A0AA41NIS4</accession>
<comment type="caution">
    <text evidence="2">The sequence shown here is derived from an EMBL/GenBank/DDBJ whole genome shotgun (WGS) entry which is preliminary data.</text>
</comment>